<dbReference type="Gene3D" id="3.40.50.720">
    <property type="entry name" value="NAD(P)-binding Rossmann-like Domain"/>
    <property type="match status" value="1"/>
</dbReference>
<dbReference type="InterPro" id="IPR002347">
    <property type="entry name" value="SDR_fam"/>
</dbReference>
<sequence length="257" mass="27399">MTKRLNNKVALVTGAASGIGWATVMRFLEEGARVVASDVNREGLEGLAKECCDRPLKTRVVDVGERSQCEGLVADVLAGEGRLDVLVNSAGITPRGLGETLDFEEKWDAVLRINLKGTLLMCHAAVDAMRQHGGGAIVNLASIMGLIGYHPDLPLSDGFNPYPHSKGGVIQITRDLGARLAPEKIRVNAVCPGFVYTALTAGLAESPDLHQQLIRRHPMNRLGEPEEIANVISFLASDEASFVTAAAWTVDGGYTAS</sequence>
<reference evidence="2" key="1">
    <citation type="submission" date="2015-10" db="EMBL/GenBank/DDBJ databases">
        <authorList>
            <person name="Gilbert D.G."/>
        </authorList>
    </citation>
    <scope>NUCLEOTIDE SEQUENCE</scope>
</reference>
<dbReference type="PRINTS" id="PR00080">
    <property type="entry name" value="SDRFAMILY"/>
</dbReference>
<evidence type="ECO:0000256" key="1">
    <source>
        <dbReference type="ARBA" id="ARBA00006484"/>
    </source>
</evidence>
<dbReference type="AlphaFoldDB" id="A0A160TV55"/>
<dbReference type="PANTHER" id="PTHR42760:SF123">
    <property type="entry name" value="OXIDOREDUCTASE"/>
    <property type="match status" value="1"/>
</dbReference>
<gene>
    <name evidence="2" type="ORF">MGWOODY_XGa2037</name>
</gene>
<name>A0A160TV55_9ZZZZ</name>
<dbReference type="PRINTS" id="PR00081">
    <property type="entry name" value="GDHRDH"/>
</dbReference>
<dbReference type="NCBIfam" id="NF005559">
    <property type="entry name" value="PRK07231.1"/>
    <property type="match status" value="1"/>
</dbReference>
<organism evidence="2">
    <name type="scientific">hydrothermal vent metagenome</name>
    <dbReference type="NCBI Taxonomy" id="652676"/>
    <lineage>
        <taxon>unclassified sequences</taxon>
        <taxon>metagenomes</taxon>
        <taxon>ecological metagenomes</taxon>
    </lineage>
</organism>
<comment type="similarity">
    <text evidence="1">Belongs to the short-chain dehydrogenases/reductases (SDR) family.</text>
</comment>
<accession>A0A160TV55</accession>
<dbReference type="EC" id="1.1.1.100" evidence="2"/>
<dbReference type="GO" id="GO:0030497">
    <property type="term" value="P:fatty acid elongation"/>
    <property type="evidence" value="ECO:0007669"/>
    <property type="project" value="TreeGrafter"/>
</dbReference>
<dbReference type="SUPFAM" id="SSF51735">
    <property type="entry name" value="NAD(P)-binding Rossmann-fold domains"/>
    <property type="match status" value="1"/>
</dbReference>
<dbReference type="PANTHER" id="PTHR42760">
    <property type="entry name" value="SHORT-CHAIN DEHYDROGENASES/REDUCTASES FAMILY MEMBER"/>
    <property type="match status" value="1"/>
</dbReference>
<dbReference type="InterPro" id="IPR036291">
    <property type="entry name" value="NAD(P)-bd_dom_sf"/>
</dbReference>
<evidence type="ECO:0000313" key="2">
    <source>
        <dbReference type="EMBL" id="CUS52078.1"/>
    </source>
</evidence>
<dbReference type="EMBL" id="CZRL01000075">
    <property type="protein sequence ID" value="CUS52078.1"/>
    <property type="molecule type" value="Genomic_DNA"/>
</dbReference>
<dbReference type="Pfam" id="PF13561">
    <property type="entry name" value="adh_short_C2"/>
    <property type="match status" value="1"/>
</dbReference>
<dbReference type="GO" id="GO:0004316">
    <property type="term" value="F:3-oxoacyl-[acyl-carrier-protein] reductase (NADPH) activity"/>
    <property type="evidence" value="ECO:0007669"/>
    <property type="project" value="UniProtKB-EC"/>
</dbReference>
<dbReference type="FunFam" id="3.40.50.720:FF:000084">
    <property type="entry name" value="Short-chain dehydrogenase reductase"/>
    <property type="match status" value="1"/>
</dbReference>
<protein>
    <submittedName>
        <fullName evidence="2">3-oxoacyl-[acyl-carrier protein] reductase</fullName>
        <ecNumber evidence="2">1.1.1.100</ecNumber>
    </submittedName>
</protein>
<keyword evidence="2" id="KW-0560">Oxidoreductase</keyword>
<proteinExistence type="inferred from homology"/>